<evidence type="ECO:0000256" key="9">
    <source>
        <dbReference type="SAM" id="Coils"/>
    </source>
</evidence>
<evidence type="ECO:0000256" key="3">
    <source>
        <dbReference type="ARBA" id="ARBA00012663"/>
    </source>
</evidence>
<keyword evidence="4" id="KW-0479">Metal-binding</keyword>
<comment type="caution">
    <text evidence="13">The sequence shown here is derived from an EMBL/GenBank/DDBJ whole genome shotgun (WGS) entry which is preliminary data.</text>
</comment>
<dbReference type="InterPro" id="IPR028889">
    <property type="entry name" value="USP"/>
</dbReference>
<dbReference type="InterPro" id="IPR017853">
    <property type="entry name" value="GH"/>
</dbReference>
<keyword evidence="6" id="KW-0378">Hydrolase</keyword>
<dbReference type="EC" id="3.2.1.52" evidence="3"/>
<dbReference type="InterPro" id="IPR001607">
    <property type="entry name" value="Znf_UBP"/>
</dbReference>
<dbReference type="InterPro" id="IPR038765">
    <property type="entry name" value="Papain-like_cys_pep_sf"/>
</dbReference>
<feature type="domain" description="USP" evidence="11">
    <location>
        <begin position="158"/>
        <end position="484"/>
    </location>
</feature>
<dbReference type="GO" id="GO:0004843">
    <property type="term" value="F:cysteine-type deubiquitinase activity"/>
    <property type="evidence" value="ECO:0007669"/>
    <property type="project" value="InterPro"/>
</dbReference>
<feature type="coiled-coil region" evidence="9">
    <location>
        <begin position="1054"/>
        <end position="1112"/>
    </location>
</feature>
<dbReference type="PROSITE" id="PS50271">
    <property type="entry name" value="ZF_UBP"/>
    <property type="match status" value="1"/>
</dbReference>
<dbReference type="InterPro" id="IPR015883">
    <property type="entry name" value="Glyco_hydro_20_cat"/>
</dbReference>
<dbReference type="InterPro" id="IPR038901">
    <property type="entry name" value="HEXDC-like"/>
</dbReference>
<keyword evidence="7" id="KW-0862">Zinc</keyword>
<dbReference type="Pfam" id="PF14846">
    <property type="entry name" value="DUF4485"/>
    <property type="match status" value="1"/>
</dbReference>
<dbReference type="SUPFAM" id="SSF57850">
    <property type="entry name" value="RING/U-box"/>
    <property type="match status" value="1"/>
</dbReference>
<keyword evidence="14" id="KW-1185">Reference proteome</keyword>
<dbReference type="PANTHER" id="PTHR21040">
    <property type="entry name" value="BCDNA.GH04120"/>
    <property type="match status" value="1"/>
</dbReference>
<dbReference type="InterPro" id="IPR018200">
    <property type="entry name" value="USP_CS"/>
</dbReference>
<evidence type="ECO:0000256" key="10">
    <source>
        <dbReference type="SAM" id="MobiDB-lite"/>
    </source>
</evidence>
<evidence type="ECO:0000256" key="5">
    <source>
        <dbReference type="ARBA" id="ARBA00022771"/>
    </source>
</evidence>
<dbReference type="Proteomes" id="UP000719412">
    <property type="component" value="Unassembled WGS sequence"/>
</dbReference>
<keyword evidence="9" id="KW-0175">Coiled coil</keyword>
<dbReference type="InterPro" id="IPR013083">
    <property type="entry name" value="Znf_RING/FYVE/PHD"/>
</dbReference>
<accession>A0A8J6H7P2</accession>
<dbReference type="Gene3D" id="3.30.40.10">
    <property type="entry name" value="Zinc/RING finger domain, C3HC4 (zinc finger)"/>
    <property type="match status" value="1"/>
</dbReference>
<organism evidence="13 14">
    <name type="scientific">Tenebrio molitor</name>
    <name type="common">Yellow mealworm beetle</name>
    <dbReference type="NCBI Taxonomy" id="7067"/>
    <lineage>
        <taxon>Eukaryota</taxon>
        <taxon>Metazoa</taxon>
        <taxon>Ecdysozoa</taxon>
        <taxon>Arthropoda</taxon>
        <taxon>Hexapoda</taxon>
        <taxon>Insecta</taxon>
        <taxon>Pterygota</taxon>
        <taxon>Neoptera</taxon>
        <taxon>Endopterygota</taxon>
        <taxon>Coleoptera</taxon>
        <taxon>Polyphaga</taxon>
        <taxon>Cucujiformia</taxon>
        <taxon>Tenebrionidae</taxon>
        <taxon>Tenebrio</taxon>
    </lineage>
</organism>
<feature type="coiled-coil region" evidence="9">
    <location>
        <begin position="1161"/>
        <end position="1210"/>
    </location>
</feature>
<dbReference type="SUPFAM" id="SSF54001">
    <property type="entry name" value="Cysteine proteinases"/>
    <property type="match status" value="1"/>
</dbReference>
<dbReference type="SUPFAM" id="SSF51445">
    <property type="entry name" value="(Trans)glycosidases"/>
    <property type="match status" value="1"/>
</dbReference>
<evidence type="ECO:0000313" key="13">
    <source>
        <dbReference type="EMBL" id="KAH0809251.1"/>
    </source>
</evidence>
<evidence type="ECO:0000313" key="14">
    <source>
        <dbReference type="Proteomes" id="UP000719412"/>
    </source>
</evidence>
<dbReference type="InterPro" id="IPR001394">
    <property type="entry name" value="Peptidase_C19_UCH"/>
</dbReference>
<dbReference type="GO" id="GO:0016579">
    <property type="term" value="P:protein deubiquitination"/>
    <property type="evidence" value="ECO:0007669"/>
    <property type="project" value="InterPro"/>
</dbReference>
<dbReference type="Gene3D" id="3.20.20.80">
    <property type="entry name" value="Glycosidases"/>
    <property type="match status" value="1"/>
</dbReference>
<feature type="domain" description="UBP-type" evidence="12">
    <location>
        <begin position="4"/>
        <end position="120"/>
    </location>
</feature>
<protein>
    <recommendedName>
        <fullName evidence="3">beta-N-acetylhexosaminidase</fullName>
        <ecNumber evidence="3">3.2.1.52</ecNumber>
    </recommendedName>
</protein>
<dbReference type="PROSITE" id="PS00972">
    <property type="entry name" value="USP_1"/>
    <property type="match status" value="1"/>
</dbReference>
<feature type="coiled-coil region" evidence="9">
    <location>
        <begin position="1272"/>
        <end position="1299"/>
    </location>
</feature>
<dbReference type="GO" id="GO:0008270">
    <property type="term" value="F:zinc ion binding"/>
    <property type="evidence" value="ECO:0007669"/>
    <property type="project" value="UniProtKB-KW"/>
</dbReference>
<comment type="similarity">
    <text evidence="2">Belongs to the glycosyl hydrolase 20 family.</text>
</comment>
<evidence type="ECO:0000256" key="2">
    <source>
        <dbReference type="ARBA" id="ARBA00006285"/>
    </source>
</evidence>
<evidence type="ECO:0000256" key="4">
    <source>
        <dbReference type="ARBA" id="ARBA00022723"/>
    </source>
</evidence>
<dbReference type="GO" id="GO:0005975">
    <property type="term" value="P:carbohydrate metabolic process"/>
    <property type="evidence" value="ECO:0007669"/>
    <property type="project" value="InterPro"/>
</dbReference>
<evidence type="ECO:0000259" key="12">
    <source>
        <dbReference type="PROSITE" id="PS50271"/>
    </source>
</evidence>
<dbReference type="PANTHER" id="PTHR21040:SF8">
    <property type="entry name" value="BCDNA.GH04120"/>
    <property type="match status" value="1"/>
</dbReference>
<evidence type="ECO:0000259" key="11">
    <source>
        <dbReference type="PROSITE" id="PS50235"/>
    </source>
</evidence>
<evidence type="ECO:0000256" key="8">
    <source>
        <dbReference type="PROSITE-ProRule" id="PRU00502"/>
    </source>
</evidence>
<evidence type="ECO:0000256" key="6">
    <source>
        <dbReference type="ARBA" id="ARBA00022801"/>
    </source>
</evidence>
<reference evidence="13" key="1">
    <citation type="journal article" date="2020" name="J Insects Food Feed">
        <title>The yellow mealworm (Tenebrio molitor) genome: a resource for the emerging insects as food and feed industry.</title>
        <authorList>
            <person name="Eriksson T."/>
            <person name="Andere A."/>
            <person name="Kelstrup H."/>
            <person name="Emery V."/>
            <person name="Picard C."/>
        </authorList>
    </citation>
    <scope>NUCLEOTIDE SEQUENCE</scope>
    <source>
        <strain evidence="13">Stoneville</strain>
        <tissue evidence="13">Whole head</tissue>
    </source>
</reference>
<name>A0A8J6H7P2_TENMO</name>
<dbReference type="GO" id="GO:0004563">
    <property type="term" value="F:beta-N-acetylhexosaminidase activity"/>
    <property type="evidence" value="ECO:0007669"/>
    <property type="project" value="UniProtKB-EC"/>
</dbReference>
<dbReference type="CDD" id="cd06565">
    <property type="entry name" value="GH20_GcnA-like"/>
    <property type="match status" value="1"/>
</dbReference>
<comment type="catalytic activity">
    <reaction evidence="1">
        <text>Hydrolysis of terminal non-reducing N-acetyl-D-hexosamine residues in N-acetyl-beta-D-hexosaminides.</text>
        <dbReference type="EC" id="3.2.1.52"/>
    </reaction>
</comment>
<evidence type="ECO:0000256" key="7">
    <source>
        <dbReference type="ARBA" id="ARBA00022833"/>
    </source>
</evidence>
<feature type="region of interest" description="Disordered" evidence="10">
    <location>
        <begin position="908"/>
        <end position="946"/>
    </location>
</feature>
<dbReference type="PROSITE" id="PS50235">
    <property type="entry name" value="USP_3"/>
    <property type="match status" value="1"/>
</dbReference>
<feature type="compositionally biased region" description="Basic and acidic residues" evidence="10">
    <location>
        <begin position="916"/>
        <end position="939"/>
    </location>
</feature>
<dbReference type="InterPro" id="IPR027831">
    <property type="entry name" value="DUF4485"/>
</dbReference>
<dbReference type="EMBL" id="JABDTM020028249">
    <property type="protein sequence ID" value="KAH0809251.1"/>
    <property type="molecule type" value="Genomic_DNA"/>
</dbReference>
<dbReference type="Gene3D" id="3.90.70.10">
    <property type="entry name" value="Cysteine proteinases"/>
    <property type="match status" value="1"/>
</dbReference>
<reference evidence="13" key="2">
    <citation type="submission" date="2021-08" db="EMBL/GenBank/DDBJ databases">
        <authorList>
            <person name="Eriksson T."/>
        </authorList>
    </citation>
    <scope>NUCLEOTIDE SEQUENCE</scope>
    <source>
        <strain evidence="13">Stoneville</strain>
        <tissue evidence="13">Whole head</tissue>
    </source>
</reference>
<dbReference type="Pfam" id="PF02148">
    <property type="entry name" value="zf-UBP"/>
    <property type="match status" value="1"/>
</dbReference>
<keyword evidence="5 8" id="KW-0863">Zinc-finger</keyword>
<gene>
    <name evidence="13" type="ORF">GEV33_013540</name>
</gene>
<dbReference type="Pfam" id="PF00728">
    <property type="entry name" value="Glyco_hydro_20"/>
    <property type="match status" value="1"/>
</dbReference>
<proteinExistence type="inferred from homology"/>
<sequence>MSLVGCQHLQSYKKTNKNKNTFKWIHAVFVVSSTSKSLKTKLGNSRCRVCKKRGPYLHACLECVFFGCHKHIREHAKNQKHSMSMDLTYGQTHCNQCHDYIYDSEIDAIAMDNKMKSKTFKKRLFEIDSWNPTSEERDYLKSKTKKICITPESTIGLRGLLNLGSTCFMNCIVQALMHTPLLRDYFLTERHKCKGVPGTCLVCEEFYNGTRVPLALHELLHLIWTHARHLAGYEQQDAHEFFIATLDVLHRHCLETMPNLKTVSLGKISRCPCIIDQIFTGGLQSDVVCQKCNGVSTTIDPIWDFSLDLGPVTLGGRPPSSLVDCLERFTRAEHLGENAKIMCSNCQSYQESTKQLTMKTLPIVISFHLKRFQHMKEFFPLIKDLGATGILLEWEDTFPYTRELLPIGGLSNSAQVSGAPYSIEEARQLLDMDCELTVIPLVQIFGHMEYVLKHEQWRNLREVEAYPSSMCPSNSETMALVRSLLKQIISFHPSIQYIHIGADEIWYMGLCSVCSKRVSTGKYGKPGLYLDYVTSVAQYIKENYPNLKIIIWDDMLRTIDTHILQAETFHLGAALWEKYGNIFSNVWVASAFKGATTSSQILPVNKFHLSNHEAWLSELGLHAGKILHFKGIALTGWSRYDHYATLCELLPSAIPSLCLCLKTWLNGGYNQELHNSVGKMLGYNENTTNFGSPIKVPILPQLNFPGWQIFVGFEWFVSLRTKYKNVVDSDQMHSWFNQWQVLNNYTNPMQVDTILPVITDLFNELLSLESYLKGHLEQIYYPHTLDELLGTLVDPIKEHLKHIKSDCETQLSLGCRNELLDAEFRQILLIIKPHINDVDNPYHLAKYRVWLERLNAAGPAEKLERNKYLLELANQIHDKAVLPPFTYNPPKGPLPRFRIPRKDDLEDVQWPYVSPRRSDNRDTQESIPKRVRSKDETPPKKKPVKSKIVRPFQKLGKIEQVEGKSETSSWCDLSETTSATHACGDTDGEEEKKVLSTQHKQEGLKAQEHFMKKYEEDNRKNETTGQGLKTNNFDLQGFLTAEDNNSGEPTLQEVEALKMRMKDLLEVKNALRDTHCLTEDRKKTIDCLQVKLSQVEQQNVELQSLLDTQKRKFMELDKIKSKELNDFKDKFTHLRQKEIEFLKQYHKDEVNCLEKAHSSKISELQFKVDSLKRDYEDKIRRITDSNLSLLKQKEDVIQELQSQLKIKTSQQSNDSSGEQIIGLKRCISKLDKLLHKNEKDYIKKVERLKQEIEVRDMTSQVQIQTQKTDLMVKHSAAKQEELRNALNSLEGKYKKMMETLQLHALESKRHDDKLIEELKTLLEKHNISYL</sequence>
<dbReference type="Pfam" id="PF00443">
    <property type="entry name" value="UCH"/>
    <property type="match status" value="1"/>
</dbReference>
<evidence type="ECO:0000256" key="1">
    <source>
        <dbReference type="ARBA" id="ARBA00001231"/>
    </source>
</evidence>